<dbReference type="RefSeq" id="WP_011866529.1">
    <property type="nucleotide sequence ID" value="NC_009092.1"/>
</dbReference>
<keyword evidence="1" id="KW-1133">Transmembrane helix</keyword>
<dbReference type="HOGENOM" id="CLU_1668199_0_0_6"/>
<evidence type="ECO:0000313" key="3">
    <source>
        <dbReference type="Proteomes" id="UP000001558"/>
    </source>
</evidence>
<proteinExistence type="predicted"/>
<dbReference type="Proteomes" id="UP000001558">
    <property type="component" value="Chromosome"/>
</dbReference>
<gene>
    <name evidence="2" type="ordered locus">Shew_2732</name>
</gene>
<keyword evidence="1" id="KW-0472">Membrane</keyword>
<name>A3QGK0_SHELP</name>
<dbReference type="STRING" id="323850.Shew_2732"/>
<evidence type="ECO:0000313" key="2">
    <source>
        <dbReference type="EMBL" id="ABO24598.1"/>
    </source>
</evidence>
<keyword evidence="3" id="KW-1185">Reference proteome</keyword>
<dbReference type="AlphaFoldDB" id="A3QGK0"/>
<protein>
    <submittedName>
        <fullName evidence="2">Uncharacterized protein</fullName>
    </submittedName>
</protein>
<dbReference type="KEGG" id="slo:Shew_2732"/>
<accession>A3QGK0</accession>
<sequence length="158" mass="17682">MEASVVAAWWGAIIASVVLLWDIFKWFSEGARILVSAVPNMQMLNSLKGKLDDDKMIFVEVVNIGDLPTTITHLTIYQYSSFWDKLRNKRSNQSVIPMQGTGSELPYFLGPGARWVGRIDQSDVIDKFGKGKVFYCGVYHTFSKKPVASIVDLSKSVT</sequence>
<organism evidence="2 3">
    <name type="scientific">Shewanella loihica (strain ATCC BAA-1088 / PV-4)</name>
    <dbReference type="NCBI Taxonomy" id="323850"/>
    <lineage>
        <taxon>Bacteria</taxon>
        <taxon>Pseudomonadati</taxon>
        <taxon>Pseudomonadota</taxon>
        <taxon>Gammaproteobacteria</taxon>
        <taxon>Alteromonadales</taxon>
        <taxon>Shewanellaceae</taxon>
        <taxon>Shewanella</taxon>
    </lineage>
</organism>
<feature type="transmembrane region" description="Helical" evidence="1">
    <location>
        <begin position="6"/>
        <end position="24"/>
    </location>
</feature>
<evidence type="ECO:0000256" key="1">
    <source>
        <dbReference type="SAM" id="Phobius"/>
    </source>
</evidence>
<dbReference type="OrthoDB" id="7066756at2"/>
<dbReference type="EMBL" id="CP000606">
    <property type="protein sequence ID" value="ABO24598.1"/>
    <property type="molecule type" value="Genomic_DNA"/>
</dbReference>
<keyword evidence="1" id="KW-0812">Transmembrane</keyword>
<reference evidence="2 3" key="1">
    <citation type="submission" date="2007-03" db="EMBL/GenBank/DDBJ databases">
        <title>Complete sequence of Shewanella loihica PV-4.</title>
        <authorList>
            <consortium name="US DOE Joint Genome Institute"/>
            <person name="Copeland A."/>
            <person name="Lucas S."/>
            <person name="Lapidus A."/>
            <person name="Barry K."/>
            <person name="Detter J.C."/>
            <person name="Glavina del Rio T."/>
            <person name="Hammon N."/>
            <person name="Israni S."/>
            <person name="Dalin E."/>
            <person name="Tice H."/>
            <person name="Pitluck S."/>
            <person name="Chain P."/>
            <person name="Malfatti S."/>
            <person name="Shin M."/>
            <person name="Vergez L."/>
            <person name="Schmutz J."/>
            <person name="Larimer F."/>
            <person name="Land M."/>
            <person name="Hauser L."/>
            <person name="Kyrpides N."/>
            <person name="Mikhailova N."/>
            <person name="Romine M.F."/>
            <person name="Serres G."/>
            <person name="Fredrickson J."/>
            <person name="Tiedje J."/>
            <person name="Richardson P."/>
        </authorList>
    </citation>
    <scope>NUCLEOTIDE SEQUENCE [LARGE SCALE GENOMIC DNA]</scope>
    <source>
        <strain evidence="3">ATCC BAA-1088 / PV-4</strain>
    </source>
</reference>